<comment type="caution">
    <text evidence="12">The sequence shown here is derived from an EMBL/GenBank/DDBJ whole genome shotgun (WGS) entry which is preliminary data.</text>
</comment>
<keyword evidence="4" id="KW-0597">Phosphoprotein</keyword>
<evidence type="ECO:0000313" key="12">
    <source>
        <dbReference type="EMBL" id="KAG2174572.1"/>
    </source>
</evidence>
<evidence type="ECO:0000256" key="7">
    <source>
        <dbReference type="ARBA" id="ARBA00022777"/>
    </source>
</evidence>
<keyword evidence="3" id="KW-0723">Serine/threonine-protein kinase</keyword>
<keyword evidence="6" id="KW-0547">Nucleotide-binding</keyword>
<dbReference type="Proteomes" id="UP000612746">
    <property type="component" value="Unassembled WGS sequence"/>
</dbReference>
<dbReference type="SUPFAM" id="SSF56112">
    <property type="entry name" value="Protein kinase-like (PK-like)"/>
    <property type="match status" value="1"/>
</dbReference>
<evidence type="ECO:0000259" key="11">
    <source>
        <dbReference type="PROSITE" id="PS50011"/>
    </source>
</evidence>
<dbReference type="Pfam" id="PF00069">
    <property type="entry name" value="Pkinase"/>
    <property type="match status" value="1"/>
</dbReference>
<evidence type="ECO:0000256" key="2">
    <source>
        <dbReference type="ARBA" id="ARBA00012513"/>
    </source>
</evidence>
<evidence type="ECO:0000256" key="5">
    <source>
        <dbReference type="ARBA" id="ARBA00022679"/>
    </source>
</evidence>
<dbReference type="GO" id="GO:0005524">
    <property type="term" value="F:ATP binding"/>
    <property type="evidence" value="ECO:0007669"/>
    <property type="project" value="UniProtKB-KW"/>
</dbReference>
<organism evidence="12 13">
    <name type="scientific">Umbelopsis vinacea</name>
    <dbReference type="NCBI Taxonomy" id="44442"/>
    <lineage>
        <taxon>Eukaryota</taxon>
        <taxon>Fungi</taxon>
        <taxon>Fungi incertae sedis</taxon>
        <taxon>Mucoromycota</taxon>
        <taxon>Mucoromycotina</taxon>
        <taxon>Umbelopsidomycetes</taxon>
        <taxon>Umbelopsidales</taxon>
        <taxon>Umbelopsidaceae</taxon>
        <taxon>Umbelopsis</taxon>
    </lineage>
</organism>
<keyword evidence="13" id="KW-1185">Reference proteome</keyword>
<evidence type="ECO:0000256" key="10">
    <source>
        <dbReference type="ARBA" id="ARBA00048679"/>
    </source>
</evidence>
<feature type="non-terminal residue" evidence="12">
    <location>
        <position position="1"/>
    </location>
</feature>
<evidence type="ECO:0000256" key="4">
    <source>
        <dbReference type="ARBA" id="ARBA00022553"/>
    </source>
</evidence>
<dbReference type="CDD" id="cd05574">
    <property type="entry name" value="STKc_phototropin_like"/>
    <property type="match status" value="1"/>
</dbReference>
<comment type="similarity">
    <text evidence="1">Belongs to the protein kinase superfamily. AGC Ser/Thr protein kinase family.</text>
</comment>
<evidence type="ECO:0000256" key="6">
    <source>
        <dbReference type="ARBA" id="ARBA00022741"/>
    </source>
</evidence>
<comment type="catalytic activity">
    <reaction evidence="9">
        <text>L-threonyl-[protein] + ATP = O-phospho-L-threonyl-[protein] + ADP + H(+)</text>
        <dbReference type="Rhea" id="RHEA:46608"/>
        <dbReference type="Rhea" id="RHEA-COMP:11060"/>
        <dbReference type="Rhea" id="RHEA-COMP:11605"/>
        <dbReference type="ChEBI" id="CHEBI:15378"/>
        <dbReference type="ChEBI" id="CHEBI:30013"/>
        <dbReference type="ChEBI" id="CHEBI:30616"/>
        <dbReference type="ChEBI" id="CHEBI:61977"/>
        <dbReference type="ChEBI" id="CHEBI:456216"/>
        <dbReference type="EC" id="2.7.11.1"/>
    </reaction>
</comment>
<evidence type="ECO:0000256" key="9">
    <source>
        <dbReference type="ARBA" id="ARBA00047899"/>
    </source>
</evidence>
<dbReference type="EMBL" id="JAEPRA010000016">
    <property type="protein sequence ID" value="KAG2174572.1"/>
    <property type="molecule type" value="Genomic_DNA"/>
</dbReference>
<dbReference type="PANTHER" id="PTHR45637">
    <property type="entry name" value="FLIPPASE KINASE 1-RELATED"/>
    <property type="match status" value="1"/>
</dbReference>
<dbReference type="Gene3D" id="3.30.200.20">
    <property type="entry name" value="Phosphorylase Kinase, domain 1"/>
    <property type="match status" value="1"/>
</dbReference>
<dbReference type="InterPro" id="IPR008271">
    <property type="entry name" value="Ser/Thr_kinase_AS"/>
</dbReference>
<evidence type="ECO:0000256" key="1">
    <source>
        <dbReference type="ARBA" id="ARBA00009903"/>
    </source>
</evidence>
<protein>
    <recommendedName>
        <fullName evidence="2">non-specific serine/threonine protein kinase</fullName>
        <ecNumber evidence="2">2.7.11.1</ecNumber>
    </recommendedName>
</protein>
<accession>A0A8H7PIE4</accession>
<dbReference type="FunFam" id="1.10.510.10:FF:000121">
    <property type="entry name" value="Serine/threonine-protein kinase nrc-2"/>
    <property type="match status" value="1"/>
</dbReference>
<dbReference type="OrthoDB" id="432483at2759"/>
<name>A0A8H7PIE4_9FUNG</name>
<dbReference type="GO" id="GO:0004674">
    <property type="term" value="F:protein serine/threonine kinase activity"/>
    <property type="evidence" value="ECO:0007669"/>
    <property type="project" value="UniProtKB-KW"/>
</dbReference>
<evidence type="ECO:0000313" key="13">
    <source>
        <dbReference type="Proteomes" id="UP000612746"/>
    </source>
</evidence>
<dbReference type="FunFam" id="3.30.200.20:FF:000524">
    <property type="entry name" value="Non-specific serine/threonine protein kinase"/>
    <property type="match status" value="1"/>
</dbReference>
<feature type="domain" description="Protein kinase" evidence="11">
    <location>
        <begin position="99"/>
        <end position="395"/>
    </location>
</feature>
<sequence>MIKTLKAIDEGAHRLERKKMTTSLITLSKPSSCDNDGILCDFPKSKGELDLEHLLFRHDSHSSVNLLDKEPDTPSLKDERLYASNAVKKVKADVTPKDFAKLGMLGRGDVGKVYLVRKKESSRLLAMKVLSKQDMIKRKKVDRVLMEQRILLKMNHPFLVTLHYTFQTSTHLYFCMEYCPGGEFFKALQSQPGKCLSEADARFYTAEVILALEYLHLMGFIYRDLKPENVLLRESGHIVLSDFDLAKNDVFGYPTLQKGTQRGKHPRLNTRSCVQTLRTNSFVGTEEYIAPEIVVGQYHDSSVDWWTLGIFVYEMLYATTPFKGNSRNKTFHNILMLPLSLPPTSVTASKGYFQSHPRMISGPCKSFLGGLLTKDPKRRLGYRTGAGDVRAHKWFRDINFALLRNTKPPLQPKCCDYATHTPTGSLECGLPLYDKEARIPTDEVDPFDKFCS</sequence>
<keyword evidence="8" id="KW-0067">ATP-binding</keyword>
<dbReference type="AlphaFoldDB" id="A0A8H7PIE4"/>
<keyword evidence="5" id="KW-0808">Transferase</keyword>
<reference evidence="12" key="1">
    <citation type="submission" date="2020-12" db="EMBL/GenBank/DDBJ databases">
        <title>Metabolic potential, ecology and presence of endohyphal bacteria is reflected in genomic diversity of Mucoromycotina.</title>
        <authorList>
            <person name="Muszewska A."/>
            <person name="Okrasinska A."/>
            <person name="Steczkiewicz K."/>
            <person name="Drgas O."/>
            <person name="Orlowska M."/>
            <person name="Perlinska-Lenart U."/>
            <person name="Aleksandrzak-Piekarczyk T."/>
            <person name="Szatraj K."/>
            <person name="Zielenkiewicz U."/>
            <person name="Pilsyk S."/>
            <person name="Malc E."/>
            <person name="Mieczkowski P."/>
            <person name="Kruszewska J.S."/>
            <person name="Biernat P."/>
            <person name="Pawlowska J."/>
        </authorList>
    </citation>
    <scope>NUCLEOTIDE SEQUENCE</scope>
    <source>
        <strain evidence="12">WA0000051536</strain>
    </source>
</reference>
<comment type="catalytic activity">
    <reaction evidence="10">
        <text>L-seryl-[protein] + ATP = O-phospho-L-seryl-[protein] + ADP + H(+)</text>
        <dbReference type="Rhea" id="RHEA:17989"/>
        <dbReference type="Rhea" id="RHEA-COMP:9863"/>
        <dbReference type="Rhea" id="RHEA-COMP:11604"/>
        <dbReference type="ChEBI" id="CHEBI:15378"/>
        <dbReference type="ChEBI" id="CHEBI:29999"/>
        <dbReference type="ChEBI" id="CHEBI:30616"/>
        <dbReference type="ChEBI" id="CHEBI:83421"/>
        <dbReference type="ChEBI" id="CHEBI:456216"/>
        <dbReference type="EC" id="2.7.11.1"/>
    </reaction>
</comment>
<evidence type="ECO:0000256" key="3">
    <source>
        <dbReference type="ARBA" id="ARBA00022527"/>
    </source>
</evidence>
<dbReference type="PROSITE" id="PS50011">
    <property type="entry name" value="PROTEIN_KINASE_DOM"/>
    <property type="match status" value="1"/>
</dbReference>
<dbReference type="InterPro" id="IPR011009">
    <property type="entry name" value="Kinase-like_dom_sf"/>
</dbReference>
<dbReference type="Gene3D" id="1.10.510.10">
    <property type="entry name" value="Transferase(Phosphotransferase) domain 1"/>
    <property type="match status" value="1"/>
</dbReference>
<keyword evidence="7" id="KW-0418">Kinase</keyword>
<dbReference type="PROSITE" id="PS00108">
    <property type="entry name" value="PROTEIN_KINASE_ST"/>
    <property type="match status" value="1"/>
</dbReference>
<proteinExistence type="inferred from homology"/>
<gene>
    <name evidence="12" type="ORF">INT44_006835</name>
</gene>
<evidence type="ECO:0000256" key="8">
    <source>
        <dbReference type="ARBA" id="ARBA00022840"/>
    </source>
</evidence>
<dbReference type="InterPro" id="IPR000719">
    <property type="entry name" value="Prot_kinase_dom"/>
</dbReference>
<dbReference type="EC" id="2.7.11.1" evidence="2"/>
<dbReference type="SMART" id="SM00220">
    <property type="entry name" value="S_TKc"/>
    <property type="match status" value="1"/>
</dbReference>